<reference evidence="2 3" key="1">
    <citation type="journal article" date="2002" name="Nature">
        <title>Genome sequence of the human malaria parasite Plasmodium falciparum.</title>
        <authorList>
            <person name="Gardner M.J."/>
            <person name="Hall N."/>
            <person name="Fung E."/>
            <person name="White O."/>
            <person name="Berriman M."/>
            <person name="Hyman R.W."/>
            <person name="Carlton J.M."/>
            <person name="Pain A."/>
            <person name="Nelson K.E."/>
            <person name="Bowman S."/>
            <person name="Paulsen I.T."/>
            <person name="James K."/>
            <person name="Eisen J.A."/>
            <person name="Rutherford K."/>
            <person name="Salzberg S.L."/>
            <person name="Craig A."/>
            <person name="Kyes S."/>
            <person name="Chan M.S."/>
            <person name="Nene V."/>
            <person name="Shallom S.J."/>
            <person name="Suh B."/>
            <person name="Peterson J."/>
            <person name="Angiuoli S."/>
            <person name="Pertea M."/>
            <person name="Allen J."/>
            <person name="Selengut J."/>
            <person name="Haft D."/>
            <person name="Mather M.W."/>
            <person name="Vaidya A.B."/>
            <person name="Martin D.M."/>
            <person name="Fairlamb A.H."/>
            <person name="Fraunholz M.J."/>
            <person name="Roos D.S."/>
            <person name="Ralph S.A."/>
            <person name="McFadden G.I."/>
            <person name="Cummings L.M."/>
            <person name="Subramanian G.M."/>
            <person name="Mungall C."/>
            <person name="Venter J.C."/>
            <person name="Carucci D.J."/>
            <person name="Hoffman S.L."/>
            <person name="Newbold C."/>
            <person name="Davis R.W."/>
            <person name="Fraser C.M."/>
            <person name="Barrell B."/>
        </authorList>
    </citation>
    <scope>NUCLEOTIDE SEQUENCE [LARGE SCALE GENOMIC DNA]</scope>
    <source>
        <strain evidence="3">Isolate 3D7</strain>
    </source>
</reference>
<dbReference type="PaxDb" id="5833-PF14_0082"/>
<dbReference type="EMBL" id="LN999946">
    <property type="protein sequence ID" value="CZT99792.1"/>
    <property type="molecule type" value="Genomic_DNA"/>
</dbReference>
<feature type="coiled-coil region" evidence="1">
    <location>
        <begin position="107"/>
        <end position="154"/>
    </location>
</feature>
<dbReference type="InParanoid" id="Q8IM11"/>
<keyword evidence="1" id="KW-0175">Coiled coil</keyword>
<dbReference type="GeneID" id="811664"/>
<evidence type="ECO:0000256" key="1">
    <source>
        <dbReference type="SAM" id="Coils"/>
    </source>
</evidence>
<dbReference type="Proteomes" id="UP000001450">
    <property type="component" value="Chromosome 14"/>
</dbReference>
<dbReference type="OMA" id="ISKMRKC"/>
<gene>
    <name evidence="2" type="ORF">PF3D7_1408500</name>
</gene>
<dbReference type="SMR" id="Q8IM11"/>
<dbReference type="OrthoDB" id="373044at2759"/>
<dbReference type="RefSeq" id="XP_001348255.1">
    <property type="nucleotide sequence ID" value="XM_001348219.1"/>
</dbReference>
<dbReference type="PhylomeDB" id="Q8IM11"/>
<evidence type="ECO:0000313" key="2">
    <source>
        <dbReference type="EMBL" id="CZT99792.1"/>
    </source>
</evidence>
<dbReference type="HOGENOM" id="CLU_1464030_0_0_1"/>
<organism evidence="2 3">
    <name type="scientific">Plasmodium falciparum (isolate 3D7)</name>
    <dbReference type="NCBI Taxonomy" id="36329"/>
    <lineage>
        <taxon>Eukaryota</taxon>
        <taxon>Sar</taxon>
        <taxon>Alveolata</taxon>
        <taxon>Apicomplexa</taxon>
        <taxon>Aconoidasida</taxon>
        <taxon>Haemosporida</taxon>
        <taxon>Plasmodiidae</taxon>
        <taxon>Plasmodium</taxon>
        <taxon>Plasmodium (Laverania)</taxon>
    </lineage>
</organism>
<accession>Q8IM11</accession>
<dbReference type="VEuPathDB" id="PlasmoDB:PF3D7_1408500"/>
<dbReference type="KEGG" id="pfa:PF3D7_1408500"/>
<evidence type="ECO:0000313" key="3">
    <source>
        <dbReference type="Proteomes" id="UP000001450"/>
    </source>
</evidence>
<keyword evidence="3" id="KW-1185">Reference proteome</keyword>
<sequence>MDDKKENLNENISQEIVNINNNIVVEKESNKATSFLNNINNNNNNNNNNISDELQNEINKMIKRNVTYLNIKENDKNYLKTKKVNINKDNVKNKPIRRTYNKFKKVSTKKNNKLKQLTKAGKDLENKMLEEISERRKKNKIQKEKKKAQKLEGELKVGNMTVIKDISKLRKCDKKTKNKIYKLSSEVINKIMKKK</sequence>
<name>Q8IM11_PLAF7</name>
<dbReference type="AlphaFoldDB" id="Q8IM11"/>
<proteinExistence type="predicted"/>
<protein>
    <submittedName>
        <fullName evidence="2">Uncharacterized protein</fullName>
    </submittedName>
</protein>